<evidence type="ECO:0000313" key="1">
    <source>
        <dbReference type="EMBL" id="KAK1861187.1"/>
    </source>
</evidence>
<keyword evidence="2" id="KW-1185">Reference proteome</keyword>
<accession>A0ACC3BTJ3</accession>
<name>A0ACC3BTJ3_PYRYE</name>
<organism evidence="1 2">
    <name type="scientific">Pyropia yezoensis</name>
    <name type="common">Susabi-nori</name>
    <name type="synonym">Porphyra yezoensis</name>
    <dbReference type="NCBI Taxonomy" id="2788"/>
    <lineage>
        <taxon>Eukaryota</taxon>
        <taxon>Rhodophyta</taxon>
        <taxon>Bangiophyceae</taxon>
        <taxon>Bangiales</taxon>
        <taxon>Bangiaceae</taxon>
        <taxon>Pyropia</taxon>
    </lineage>
</organism>
<proteinExistence type="predicted"/>
<dbReference type="Proteomes" id="UP000798662">
    <property type="component" value="Chromosome 1"/>
</dbReference>
<dbReference type="EMBL" id="CM020618">
    <property type="protein sequence ID" value="KAK1861187.1"/>
    <property type="molecule type" value="Genomic_DNA"/>
</dbReference>
<sequence length="173" mass="17561">MSAAIRAAVAAEDAADRATAAAAVAPHMYEAYATVVLSLIGLVYATVSPLVVAATAVYHMAAWNVWRYELLYARARGGGAASSAAAASPDRADGADGALSRLFVGGLDALVWAAAVRHALMVGMYLLRAFWPGVATSVALLGGGVTARRVVINRYGPVARHGAAPSRVGGVAA</sequence>
<gene>
    <name evidence="1" type="ORF">I4F81_003771</name>
</gene>
<protein>
    <submittedName>
        <fullName evidence="1">Uncharacterized protein</fullName>
    </submittedName>
</protein>
<evidence type="ECO:0000313" key="2">
    <source>
        <dbReference type="Proteomes" id="UP000798662"/>
    </source>
</evidence>
<comment type="caution">
    <text evidence="1">The sequence shown here is derived from an EMBL/GenBank/DDBJ whole genome shotgun (WGS) entry which is preliminary data.</text>
</comment>
<reference evidence="1" key="1">
    <citation type="submission" date="2019-11" db="EMBL/GenBank/DDBJ databases">
        <title>Nori genome reveals adaptations in red seaweeds to the harsh intertidal environment.</title>
        <authorList>
            <person name="Wang D."/>
            <person name="Mao Y."/>
        </authorList>
    </citation>
    <scope>NUCLEOTIDE SEQUENCE</scope>
    <source>
        <tissue evidence="1">Gametophyte</tissue>
    </source>
</reference>